<dbReference type="InterPro" id="IPR018060">
    <property type="entry name" value="HTH_AraC"/>
</dbReference>
<evidence type="ECO:0000256" key="5">
    <source>
        <dbReference type="ARBA" id="ARBA00023015"/>
    </source>
</evidence>
<dbReference type="PROSITE" id="PS01124">
    <property type="entry name" value="HTH_ARAC_FAMILY_2"/>
    <property type="match status" value="1"/>
</dbReference>
<protein>
    <submittedName>
        <fullName evidence="11">Response regulator</fullName>
    </submittedName>
</protein>
<dbReference type="InterPro" id="IPR011006">
    <property type="entry name" value="CheY-like_superfamily"/>
</dbReference>
<dbReference type="CDD" id="cd17536">
    <property type="entry name" value="REC_YesN-like"/>
    <property type="match status" value="1"/>
</dbReference>
<gene>
    <name evidence="11" type="ORF">ACFQ3W_15655</name>
</gene>
<keyword evidence="4" id="KW-0902">Two-component regulatory system</keyword>
<evidence type="ECO:0000256" key="1">
    <source>
        <dbReference type="ARBA" id="ARBA00004496"/>
    </source>
</evidence>
<evidence type="ECO:0000256" key="3">
    <source>
        <dbReference type="ARBA" id="ARBA00022553"/>
    </source>
</evidence>
<dbReference type="InterPro" id="IPR001789">
    <property type="entry name" value="Sig_transdc_resp-reg_receiver"/>
</dbReference>
<dbReference type="PANTHER" id="PTHR42713:SF3">
    <property type="entry name" value="TRANSCRIPTIONAL REGULATORY PROTEIN HPTR"/>
    <property type="match status" value="1"/>
</dbReference>
<keyword evidence="3 8" id="KW-0597">Phosphoprotein</keyword>
<evidence type="ECO:0000256" key="7">
    <source>
        <dbReference type="ARBA" id="ARBA00023163"/>
    </source>
</evidence>
<dbReference type="Pfam" id="PF00072">
    <property type="entry name" value="Response_reg"/>
    <property type="match status" value="1"/>
</dbReference>
<dbReference type="InterPro" id="IPR009057">
    <property type="entry name" value="Homeodomain-like_sf"/>
</dbReference>
<accession>A0ABW3RYV3</accession>
<feature type="modified residue" description="4-aspartylphosphate" evidence="8">
    <location>
        <position position="55"/>
    </location>
</feature>
<sequence length="264" mass="30260">MWKIIIVDDEKIIRKGLKQFIEESPYPFEVVGEAKSAGEALHQLEMAPPHVCFVDIGMPNMNGLDMISLMRERWPSVIVVIISGYDNFEYARQAVQLQAFDYVLKPVPKSDLNKLLDRLDKHLQEKLPNEWSAGSIAQEQKPLAHTGDGTVLVHKVTEFIDNHYQDPELSIGRIASLFHINPTYLSKRMKQETGKSFMDYITELRISKAKEILVDINSNIKIGDLAIKVGYKNQYYFSRIFKSKVGYCPLDYKKYQPTGSSERS</sequence>
<organism evidence="11 12">
    <name type="scientific">Paenibacillus puldeungensis</name>
    <dbReference type="NCBI Taxonomy" id="696536"/>
    <lineage>
        <taxon>Bacteria</taxon>
        <taxon>Bacillati</taxon>
        <taxon>Bacillota</taxon>
        <taxon>Bacilli</taxon>
        <taxon>Bacillales</taxon>
        <taxon>Paenibacillaceae</taxon>
        <taxon>Paenibacillus</taxon>
    </lineage>
</organism>
<evidence type="ECO:0000256" key="8">
    <source>
        <dbReference type="PROSITE-ProRule" id="PRU00169"/>
    </source>
</evidence>
<evidence type="ECO:0000256" key="2">
    <source>
        <dbReference type="ARBA" id="ARBA00022490"/>
    </source>
</evidence>
<keyword evidence="6" id="KW-0238">DNA-binding</keyword>
<evidence type="ECO:0000259" key="10">
    <source>
        <dbReference type="PROSITE" id="PS50110"/>
    </source>
</evidence>
<dbReference type="SUPFAM" id="SSF52172">
    <property type="entry name" value="CheY-like"/>
    <property type="match status" value="1"/>
</dbReference>
<dbReference type="PANTHER" id="PTHR42713">
    <property type="entry name" value="HISTIDINE KINASE-RELATED"/>
    <property type="match status" value="1"/>
</dbReference>
<comment type="caution">
    <text evidence="11">The sequence shown here is derived from an EMBL/GenBank/DDBJ whole genome shotgun (WGS) entry which is preliminary data.</text>
</comment>
<dbReference type="PROSITE" id="PS50110">
    <property type="entry name" value="RESPONSE_REGULATORY"/>
    <property type="match status" value="1"/>
</dbReference>
<evidence type="ECO:0000256" key="4">
    <source>
        <dbReference type="ARBA" id="ARBA00023012"/>
    </source>
</evidence>
<dbReference type="Pfam" id="PF12833">
    <property type="entry name" value="HTH_18"/>
    <property type="match status" value="1"/>
</dbReference>
<dbReference type="Gene3D" id="3.40.50.2300">
    <property type="match status" value="1"/>
</dbReference>
<dbReference type="SMART" id="SM00448">
    <property type="entry name" value="REC"/>
    <property type="match status" value="1"/>
</dbReference>
<reference evidence="12" key="1">
    <citation type="journal article" date="2019" name="Int. J. Syst. Evol. Microbiol.">
        <title>The Global Catalogue of Microorganisms (GCM) 10K type strain sequencing project: providing services to taxonomists for standard genome sequencing and annotation.</title>
        <authorList>
            <consortium name="The Broad Institute Genomics Platform"/>
            <consortium name="The Broad Institute Genome Sequencing Center for Infectious Disease"/>
            <person name="Wu L."/>
            <person name="Ma J."/>
        </authorList>
    </citation>
    <scope>NUCLEOTIDE SEQUENCE [LARGE SCALE GENOMIC DNA]</scope>
    <source>
        <strain evidence="12">CCUG 59189</strain>
    </source>
</reference>
<dbReference type="SUPFAM" id="SSF46689">
    <property type="entry name" value="Homeodomain-like"/>
    <property type="match status" value="2"/>
</dbReference>
<dbReference type="SMART" id="SM00342">
    <property type="entry name" value="HTH_ARAC"/>
    <property type="match status" value="1"/>
</dbReference>
<feature type="domain" description="Response regulatory" evidence="10">
    <location>
        <begin position="3"/>
        <end position="120"/>
    </location>
</feature>
<keyword evidence="12" id="KW-1185">Reference proteome</keyword>
<evidence type="ECO:0000259" key="9">
    <source>
        <dbReference type="PROSITE" id="PS01124"/>
    </source>
</evidence>
<dbReference type="EMBL" id="JBHTLM010000011">
    <property type="protein sequence ID" value="MFD1177727.1"/>
    <property type="molecule type" value="Genomic_DNA"/>
</dbReference>
<evidence type="ECO:0000256" key="6">
    <source>
        <dbReference type="ARBA" id="ARBA00023125"/>
    </source>
</evidence>
<comment type="subcellular location">
    <subcellularLocation>
        <location evidence="1">Cytoplasm</location>
    </subcellularLocation>
</comment>
<dbReference type="RefSeq" id="WP_379320174.1">
    <property type="nucleotide sequence ID" value="NZ_JBHTLM010000011.1"/>
</dbReference>
<proteinExistence type="predicted"/>
<dbReference type="Gene3D" id="1.10.10.60">
    <property type="entry name" value="Homeodomain-like"/>
    <property type="match status" value="2"/>
</dbReference>
<keyword evidence="5" id="KW-0805">Transcription regulation</keyword>
<evidence type="ECO:0000313" key="11">
    <source>
        <dbReference type="EMBL" id="MFD1177727.1"/>
    </source>
</evidence>
<dbReference type="InterPro" id="IPR051552">
    <property type="entry name" value="HptR"/>
</dbReference>
<feature type="domain" description="HTH araC/xylS-type" evidence="9">
    <location>
        <begin position="154"/>
        <end position="255"/>
    </location>
</feature>
<keyword evidence="2" id="KW-0963">Cytoplasm</keyword>
<evidence type="ECO:0000313" key="12">
    <source>
        <dbReference type="Proteomes" id="UP001597262"/>
    </source>
</evidence>
<keyword evidence="7" id="KW-0804">Transcription</keyword>
<dbReference type="Proteomes" id="UP001597262">
    <property type="component" value="Unassembled WGS sequence"/>
</dbReference>
<name>A0ABW3RYV3_9BACL</name>